<dbReference type="KEGG" id="mjh:JH146_0210"/>
<keyword evidence="1" id="KW-0812">Transmembrane</keyword>
<evidence type="ECO:0008006" key="4">
    <source>
        <dbReference type="Google" id="ProtNLM"/>
    </source>
</evidence>
<dbReference type="OrthoDB" id="116038at2157"/>
<reference evidence="2 3" key="1">
    <citation type="journal article" date="2015" name="Int. J. Syst. Evol. Microbiol.">
        <title>M ethanocaldococcus bathoardescens sp. nov., a hyperthermophilic methanogen isolated from a volcanically active deep-sea hydrothermal vent.</title>
        <authorList>
            <person name="Stewart L.C."/>
            <person name="Jung J.H."/>
            <person name="Kim Y.T."/>
            <person name="Kwon S.W."/>
            <person name="Park C.S."/>
            <person name="Holden J.F."/>
        </authorList>
    </citation>
    <scope>NUCLEOTIDE SEQUENCE [LARGE SCALE GENOMIC DNA]</scope>
    <source>
        <strain evidence="2 3">JH146</strain>
    </source>
</reference>
<proteinExistence type="predicted"/>
<keyword evidence="3" id="KW-1185">Reference proteome</keyword>
<dbReference type="Pfam" id="PF09882">
    <property type="entry name" value="EhaC"/>
    <property type="match status" value="1"/>
</dbReference>
<dbReference type="PIRSF" id="PIRSF036534">
    <property type="entry name" value="EhaC"/>
    <property type="match status" value="1"/>
</dbReference>
<evidence type="ECO:0000313" key="2">
    <source>
        <dbReference type="EMBL" id="AIJ05061.1"/>
    </source>
</evidence>
<keyword evidence="1" id="KW-0472">Membrane</keyword>
<dbReference type="InterPro" id="IPR019214">
    <property type="entry name" value="EhaC-like"/>
</dbReference>
<keyword evidence="1" id="KW-1133">Transmembrane helix</keyword>
<feature type="transmembrane region" description="Helical" evidence="1">
    <location>
        <begin position="53"/>
        <end position="74"/>
    </location>
</feature>
<dbReference type="InterPro" id="IPR011316">
    <property type="entry name" value="Prd_NiFe_hyd_3_EhaC"/>
</dbReference>
<dbReference type="EMBL" id="CP009149">
    <property type="protein sequence ID" value="AIJ05061.1"/>
    <property type="molecule type" value="Genomic_DNA"/>
</dbReference>
<feature type="transmembrane region" description="Helical" evidence="1">
    <location>
        <begin position="29"/>
        <end position="47"/>
    </location>
</feature>
<evidence type="ECO:0000313" key="3">
    <source>
        <dbReference type="Proteomes" id="UP000028781"/>
    </source>
</evidence>
<protein>
    <recommendedName>
        <fullName evidence="4">DUF2109 domain-containing protein</fullName>
    </recommendedName>
</protein>
<dbReference type="RefSeq" id="WP_048201267.1">
    <property type="nucleotide sequence ID" value="NZ_CP009149.1"/>
</dbReference>
<feature type="transmembrane region" description="Helical" evidence="1">
    <location>
        <begin position="6"/>
        <end position="22"/>
    </location>
</feature>
<organism evidence="2 3">
    <name type="scientific">Methanocaldococcus bathoardescens</name>
    <dbReference type="NCBI Taxonomy" id="1301915"/>
    <lineage>
        <taxon>Archaea</taxon>
        <taxon>Methanobacteriati</taxon>
        <taxon>Methanobacteriota</taxon>
        <taxon>Methanomada group</taxon>
        <taxon>Methanococci</taxon>
        <taxon>Methanococcales</taxon>
        <taxon>Methanocaldococcaceae</taxon>
        <taxon>Methanocaldococcus</taxon>
    </lineage>
</organism>
<dbReference type="STRING" id="1301915.JH146_0210"/>
<evidence type="ECO:0000256" key="1">
    <source>
        <dbReference type="SAM" id="Phobius"/>
    </source>
</evidence>
<dbReference type="Proteomes" id="UP000028781">
    <property type="component" value="Chromosome"/>
</dbReference>
<sequence>MDIVEIIIGFIALLMTVRIFLTRSRARKLLYLCCLSFCISALIALYVDSPMGGIVAIIYFICSTLSSNAIAYTIEQTKHIE</sequence>
<dbReference type="HOGENOM" id="CLU_174513_1_0_2"/>
<dbReference type="GeneID" id="24890801"/>
<gene>
    <name evidence="2" type="ORF">JH146_0210</name>
</gene>
<name>A0A076LA73_9EURY</name>
<accession>A0A076LA73</accession>
<dbReference type="AlphaFoldDB" id="A0A076LA73"/>